<dbReference type="InterPro" id="IPR004358">
    <property type="entry name" value="Sig_transdc_His_kin-like_C"/>
</dbReference>
<sequence length="482" mass="52576">MPLISPAPLGSSTWLLRLRSFATIGQLITIILARFVTPTTLPILPLFLMVLLTATTNFVYGWWLVRIKKNEVTASPLKSPYGKPAVERENDCIGTPLRVAFGLMALDLVTLTVMLYLSGGADNPFCFFYFVNLAVGGVMLHRGAAWALTVLAVAGYATLLWQSMPVLGLSVQPIDGAVWRWNTLSMRNVASLIAFVTCGSVITYFVTRTARTLRDREEDLLRSQSERADAIRLEGLTTLAAGAAHELATPLSAIDVACRELSRHLEAVDKPSSIDDDLRLIDGQLQICRQVLTRMRSAAGDAVADQWNRTTLGELIDTVLEGIRDPHRVEILEPDTPWVPDLSHHSLPSQADDHDGTGGVDDDTPPWELQPMWLPQEAVAQAIRNLIHNALDASSDADSTVTVQAQRLGNEMAIYVIDRGHGMSEDVLGRAGEPFFTTKEPGRGIGLGLFLTRNVITRLGGRLSFDSNPGSGTRATVILPLP</sequence>
<dbReference type="RefSeq" id="WP_146575718.1">
    <property type="nucleotide sequence ID" value="NZ_SJPM01000001.1"/>
</dbReference>
<feature type="domain" description="Histidine kinase" evidence="12">
    <location>
        <begin position="242"/>
        <end position="482"/>
    </location>
</feature>
<feature type="transmembrane region" description="Helical" evidence="11">
    <location>
        <begin position="145"/>
        <end position="164"/>
    </location>
</feature>
<evidence type="ECO:0000256" key="7">
    <source>
        <dbReference type="ARBA" id="ARBA00022777"/>
    </source>
</evidence>
<dbReference type="GO" id="GO:0005886">
    <property type="term" value="C:plasma membrane"/>
    <property type="evidence" value="ECO:0007669"/>
    <property type="project" value="TreeGrafter"/>
</dbReference>
<dbReference type="InterPro" id="IPR036890">
    <property type="entry name" value="HATPase_C_sf"/>
</dbReference>
<dbReference type="EC" id="2.7.13.3" evidence="3"/>
<dbReference type="Gene3D" id="3.30.565.10">
    <property type="entry name" value="Histidine kinase-like ATPase, C-terminal domain"/>
    <property type="match status" value="1"/>
</dbReference>
<dbReference type="SUPFAM" id="SSF55874">
    <property type="entry name" value="ATPase domain of HSP90 chaperone/DNA topoisomerase II/histidine kinase"/>
    <property type="match status" value="1"/>
</dbReference>
<feature type="region of interest" description="Disordered" evidence="10">
    <location>
        <begin position="336"/>
        <end position="361"/>
    </location>
</feature>
<dbReference type="Proteomes" id="UP000316213">
    <property type="component" value="Unassembled WGS sequence"/>
</dbReference>
<keyword evidence="8 11" id="KW-1133">Transmembrane helix</keyword>
<keyword evidence="14" id="KW-1185">Reference proteome</keyword>
<accession>A0A5C6AT08</accession>
<dbReference type="GO" id="GO:0004673">
    <property type="term" value="F:protein histidine kinase activity"/>
    <property type="evidence" value="ECO:0007669"/>
    <property type="project" value="UniProtKB-EC"/>
</dbReference>
<dbReference type="Gene3D" id="1.10.287.130">
    <property type="match status" value="1"/>
</dbReference>
<dbReference type="EMBL" id="SJPM01000001">
    <property type="protein sequence ID" value="TWU03135.1"/>
    <property type="molecule type" value="Genomic_DNA"/>
</dbReference>
<evidence type="ECO:0000256" key="2">
    <source>
        <dbReference type="ARBA" id="ARBA00004370"/>
    </source>
</evidence>
<feature type="transmembrane region" description="Helical" evidence="11">
    <location>
        <begin position="184"/>
        <end position="206"/>
    </location>
</feature>
<evidence type="ECO:0000256" key="11">
    <source>
        <dbReference type="SAM" id="Phobius"/>
    </source>
</evidence>
<evidence type="ECO:0000259" key="12">
    <source>
        <dbReference type="PROSITE" id="PS50109"/>
    </source>
</evidence>
<comment type="subcellular location">
    <subcellularLocation>
        <location evidence="2">Membrane</location>
    </subcellularLocation>
</comment>
<dbReference type="GO" id="GO:0000160">
    <property type="term" value="P:phosphorelay signal transduction system"/>
    <property type="evidence" value="ECO:0007669"/>
    <property type="project" value="TreeGrafter"/>
</dbReference>
<evidence type="ECO:0000313" key="14">
    <source>
        <dbReference type="Proteomes" id="UP000316213"/>
    </source>
</evidence>
<dbReference type="InterPro" id="IPR005467">
    <property type="entry name" value="His_kinase_dom"/>
</dbReference>
<comment type="caution">
    <text evidence="13">The sequence shown here is derived from an EMBL/GenBank/DDBJ whole genome shotgun (WGS) entry which is preliminary data.</text>
</comment>
<evidence type="ECO:0000256" key="1">
    <source>
        <dbReference type="ARBA" id="ARBA00000085"/>
    </source>
</evidence>
<evidence type="ECO:0000256" key="3">
    <source>
        <dbReference type="ARBA" id="ARBA00012438"/>
    </source>
</evidence>
<reference evidence="13 14" key="1">
    <citation type="submission" date="2019-02" db="EMBL/GenBank/DDBJ databases">
        <title>Deep-cultivation of Planctomycetes and their phenomic and genomic characterization uncovers novel biology.</title>
        <authorList>
            <person name="Wiegand S."/>
            <person name="Jogler M."/>
            <person name="Boedeker C."/>
            <person name="Pinto D."/>
            <person name="Vollmers J."/>
            <person name="Rivas-Marin E."/>
            <person name="Kohn T."/>
            <person name="Peeters S.H."/>
            <person name="Heuer A."/>
            <person name="Rast P."/>
            <person name="Oberbeckmann S."/>
            <person name="Bunk B."/>
            <person name="Jeske O."/>
            <person name="Meyerdierks A."/>
            <person name="Storesund J.E."/>
            <person name="Kallscheuer N."/>
            <person name="Luecker S."/>
            <person name="Lage O.M."/>
            <person name="Pohl T."/>
            <person name="Merkel B.J."/>
            <person name="Hornburger P."/>
            <person name="Mueller R.-W."/>
            <person name="Bruemmer F."/>
            <person name="Labrenz M."/>
            <person name="Spormann A.M."/>
            <person name="Op Den Camp H."/>
            <person name="Overmann J."/>
            <person name="Amann R."/>
            <person name="Jetten M.S.M."/>
            <person name="Mascher T."/>
            <person name="Medema M.H."/>
            <person name="Devos D.P."/>
            <person name="Kaster A.-K."/>
            <person name="Ovreas L."/>
            <person name="Rohde M."/>
            <person name="Galperin M.Y."/>
            <person name="Jogler C."/>
        </authorList>
    </citation>
    <scope>NUCLEOTIDE SEQUENCE [LARGE SCALE GENOMIC DNA]</scope>
    <source>
        <strain evidence="13 14">Pla100</strain>
    </source>
</reference>
<evidence type="ECO:0000256" key="9">
    <source>
        <dbReference type="ARBA" id="ARBA00023136"/>
    </source>
</evidence>
<feature type="transmembrane region" description="Helical" evidence="11">
    <location>
        <begin position="43"/>
        <end position="65"/>
    </location>
</feature>
<dbReference type="AlphaFoldDB" id="A0A5C6AT08"/>
<dbReference type="OrthoDB" id="9785252at2"/>
<dbReference type="PANTHER" id="PTHR45436">
    <property type="entry name" value="SENSOR HISTIDINE KINASE YKOH"/>
    <property type="match status" value="1"/>
</dbReference>
<evidence type="ECO:0000256" key="4">
    <source>
        <dbReference type="ARBA" id="ARBA00022553"/>
    </source>
</evidence>
<proteinExistence type="predicted"/>
<dbReference type="PANTHER" id="PTHR45436:SF1">
    <property type="entry name" value="SENSOR PROTEIN QSEC"/>
    <property type="match status" value="1"/>
</dbReference>
<keyword evidence="7 13" id="KW-0418">Kinase</keyword>
<dbReference type="InterPro" id="IPR003594">
    <property type="entry name" value="HATPase_dom"/>
</dbReference>
<keyword evidence="5 13" id="KW-0808">Transferase</keyword>
<dbReference type="CDD" id="cd00075">
    <property type="entry name" value="HATPase"/>
    <property type="match status" value="1"/>
</dbReference>
<feature type="transmembrane region" description="Helical" evidence="11">
    <location>
        <begin position="21"/>
        <end position="37"/>
    </location>
</feature>
<protein>
    <recommendedName>
        <fullName evidence="3">histidine kinase</fullName>
        <ecNumber evidence="3">2.7.13.3</ecNumber>
    </recommendedName>
</protein>
<keyword evidence="6 11" id="KW-0812">Transmembrane</keyword>
<dbReference type="SMART" id="SM00387">
    <property type="entry name" value="HATPase_c"/>
    <property type="match status" value="1"/>
</dbReference>
<evidence type="ECO:0000256" key="10">
    <source>
        <dbReference type="SAM" id="MobiDB-lite"/>
    </source>
</evidence>
<comment type="catalytic activity">
    <reaction evidence="1">
        <text>ATP + protein L-histidine = ADP + protein N-phospho-L-histidine.</text>
        <dbReference type="EC" id="2.7.13.3"/>
    </reaction>
</comment>
<gene>
    <name evidence="13" type="primary">regB</name>
    <name evidence="13" type="ORF">Pla100_00530</name>
</gene>
<keyword evidence="9 11" id="KW-0472">Membrane</keyword>
<keyword evidence="4" id="KW-0597">Phosphoprotein</keyword>
<evidence type="ECO:0000256" key="5">
    <source>
        <dbReference type="ARBA" id="ARBA00022679"/>
    </source>
</evidence>
<name>A0A5C6AT08_9BACT</name>
<dbReference type="PROSITE" id="PS50109">
    <property type="entry name" value="HIS_KIN"/>
    <property type="match status" value="1"/>
</dbReference>
<dbReference type="Pfam" id="PF02518">
    <property type="entry name" value="HATPase_c"/>
    <property type="match status" value="1"/>
</dbReference>
<evidence type="ECO:0000256" key="6">
    <source>
        <dbReference type="ARBA" id="ARBA00022692"/>
    </source>
</evidence>
<dbReference type="InterPro" id="IPR050428">
    <property type="entry name" value="TCS_sensor_his_kinase"/>
</dbReference>
<evidence type="ECO:0000256" key="8">
    <source>
        <dbReference type="ARBA" id="ARBA00022989"/>
    </source>
</evidence>
<dbReference type="PRINTS" id="PR00344">
    <property type="entry name" value="BCTRLSENSOR"/>
</dbReference>
<organism evidence="13 14">
    <name type="scientific">Neorhodopirellula pilleata</name>
    <dbReference type="NCBI Taxonomy" id="2714738"/>
    <lineage>
        <taxon>Bacteria</taxon>
        <taxon>Pseudomonadati</taxon>
        <taxon>Planctomycetota</taxon>
        <taxon>Planctomycetia</taxon>
        <taxon>Pirellulales</taxon>
        <taxon>Pirellulaceae</taxon>
        <taxon>Neorhodopirellula</taxon>
    </lineage>
</organism>
<evidence type="ECO:0000313" key="13">
    <source>
        <dbReference type="EMBL" id="TWU03135.1"/>
    </source>
</evidence>